<evidence type="ECO:0000313" key="9">
    <source>
        <dbReference type="EMBL" id="KAK3010089.1"/>
    </source>
</evidence>
<reference evidence="9" key="1">
    <citation type="submission" date="2022-12" db="EMBL/GenBank/DDBJ databases">
        <title>Draft genome assemblies for two species of Escallonia (Escalloniales).</title>
        <authorList>
            <person name="Chanderbali A."/>
            <person name="Dervinis C."/>
            <person name="Anghel I."/>
            <person name="Soltis D."/>
            <person name="Soltis P."/>
            <person name="Zapata F."/>
        </authorList>
    </citation>
    <scope>NUCLEOTIDE SEQUENCE</scope>
    <source>
        <strain evidence="9">UCBG64.0493</strain>
        <tissue evidence="9">Leaf</tissue>
    </source>
</reference>
<dbReference type="PANTHER" id="PTHR33228:SF76">
    <property type="entry name" value="PROTEIN GLUTAMINE DUMPER 7"/>
    <property type="match status" value="1"/>
</dbReference>
<protein>
    <submittedName>
        <fullName evidence="9">Uncharacterized protein</fullName>
    </submittedName>
</protein>
<evidence type="ECO:0000256" key="3">
    <source>
        <dbReference type="ARBA" id="ARBA00022448"/>
    </source>
</evidence>
<comment type="similarity">
    <text evidence="2">Belongs to the GLUTAMINE DUMPER 1 (TC 9.B.60) family.</text>
</comment>
<name>A0AA88VM71_9ASTE</name>
<dbReference type="GO" id="GO:0016020">
    <property type="term" value="C:membrane"/>
    <property type="evidence" value="ECO:0007669"/>
    <property type="project" value="UniProtKB-SubCell"/>
</dbReference>
<dbReference type="GO" id="GO:0080143">
    <property type="term" value="P:regulation of amino acid export"/>
    <property type="evidence" value="ECO:0007669"/>
    <property type="project" value="InterPro"/>
</dbReference>
<evidence type="ECO:0000313" key="10">
    <source>
        <dbReference type="Proteomes" id="UP001188597"/>
    </source>
</evidence>
<keyword evidence="6 8" id="KW-1133">Transmembrane helix</keyword>
<dbReference type="PANTHER" id="PTHR33228">
    <property type="entry name" value="PROTEIN GLUTAMINE DUMPER 4-RELATED"/>
    <property type="match status" value="1"/>
</dbReference>
<dbReference type="AlphaFoldDB" id="A0AA88VM71"/>
<evidence type="ECO:0000256" key="8">
    <source>
        <dbReference type="SAM" id="Phobius"/>
    </source>
</evidence>
<comment type="subcellular location">
    <subcellularLocation>
        <location evidence="1">Membrane</location>
        <topology evidence="1">Single-pass membrane protein</topology>
    </subcellularLocation>
</comment>
<dbReference type="Proteomes" id="UP001188597">
    <property type="component" value="Unassembled WGS sequence"/>
</dbReference>
<keyword evidence="3" id="KW-0813">Transport</keyword>
<dbReference type="GO" id="GO:0006865">
    <property type="term" value="P:amino acid transport"/>
    <property type="evidence" value="ECO:0007669"/>
    <property type="project" value="UniProtKB-KW"/>
</dbReference>
<proteinExistence type="inferred from homology"/>
<keyword evidence="4 8" id="KW-0812">Transmembrane</keyword>
<dbReference type="EMBL" id="JAVXUP010001577">
    <property type="protein sequence ID" value="KAK3010089.1"/>
    <property type="molecule type" value="Genomic_DNA"/>
</dbReference>
<evidence type="ECO:0000256" key="2">
    <source>
        <dbReference type="ARBA" id="ARBA00009977"/>
    </source>
</evidence>
<comment type="caution">
    <text evidence="9">The sequence shown here is derived from an EMBL/GenBank/DDBJ whole genome shotgun (WGS) entry which is preliminary data.</text>
</comment>
<evidence type="ECO:0000256" key="6">
    <source>
        <dbReference type="ARBA" id="ARBA00022989"/>
    </source>
</evidence>
<keyword evidence="10" id="KW-1185">Reference proteome</keyword>
<organism evidence="9 10">
    <name type="scientific">Escallonia herrerae</name>
    <dbReference type="NCBI Taxonomy" id="1293975"/>
    <lineage>
        <taxon>Eukaryota</taxon>
        <taxon>Viridiplantae</taxon>
        <taxon>Streptophyta</taxon>
        <taxon>Embryophyta</taxon>
        <taxon>Tracheophyta</taxon>
        <taxon>Spermatophyta</taxon>
        <taxon>Magnoliopsida</taxon>
        <taxon>eudicotyledons</taxon>
        <taxon>Gunneridae</taxon>
        <taxon>Pentapetalae</taxon>
        <taxon>asterids</taxon>
        <taxon>campanulids</taxon>
        <taxon>Escalloniales</taxon>
        <taxon>Escalloniaceae</taxon>
        <taxon>Escallonia</taxon>
    </lineage>
</organism>
<evidence type="ECO:0000256" key="4">
    <source>
        <dbReference type="ARBA" id="ARBA00022692"/>
    </source>
</evidence>
<evidence type="ECO:0000256" key="7">
    <source>
        <dbReference type="ARBA" id="ARBA00023136"/>
    </source>
</evidence>
<accession>A0AA88VM71</accession>
<evidence type="ECO:0000256" key="1">
    <source>
        <dbReference type="ARBA" id="ARBA00004167"/>
    </source>
</evidence>
<gene>
    <name evidence="9" type="ORF">RJ639_012210</name>
</gene>
<keyword evidence="5" id="KW-0029">Amino-acid transport</keyword>
<feature type="transmembrane region" description="Helical" evidence="8">
    <location>
        <begin position="23"/>
        <end position="46"/>
    </location>
</feature>
<sequence length="107" mass="11292">MRPTNSKAISSRATWAWNSPVPYLFGGLALMVGLILVALSILACSYKKRALGSISSSADQEKQVMATNAGQLADSRPKIVVIMAGDENPTYLATPVQPSAHPGAQHV</sequence>
<dbReference type="InterPro" id="IPR040359">
    <property type="entry name" value="GDU"/>
</dbReference>
<keyword evidence="7 8" id="KW-0472">Membrane</keyword>
<evidence type="ECO:0000256" key="5">
    <source>
        <dbReference type="ARBA" id="ARBA00022970"/>
    </source>
</evidence>